<reference evidence="2" key="1">
    <citation type="journal article" date="2023" name="G3 (Bethesda)">
        <title>Genome assembly and association tests identify interacting loci associated with vigor, precocity, and sex in interspecific pistachio rootstocks.</title>
        <authorList>
            <person name="Palmer W."/>
            <person name="Jacygrad E."/>
            <person name="Sagayaradj S."/>
            <person name="Cavanaugh K."/>
            <person name="Han R."/>
            <person name="Bertier L."/>
            <person name="Beede B."/>
            <person name="Kafkas S."/>
            <person name="Golino D."/>
            <person name="Preece J."/>
            <person name="Michelmore R."/>
        </authorList>
    </citation>
    <scope>NUCLEOTIDE SEQUENCE [LARGE SCALE GENOMIC DNA]</scope>
</reference>
<accession>A0ACC1CBB5</accession>
<protein>
    <submittedName>
        <fullName evidence="1">Uncharacterized protein</fullName>
    </submittedName>
</protein>
<gene>
    <name evidence="1" type="ORF">Patl1_01447</name>
</gene>
<evidence type="ECO:0000313" key="1">
    <source>
        <dbReference type="EMBL" id="KAJ0112941.1"/>
    </source>
</evidence>
<dbReference type="Proteomes" id="UP001164250">
    <property type="component" value="Chromosome 1"/>
</dbReference>
<dbReference type="EMBL" id="CM047897">
    <property type="protein sequence ID" value="KAJ0112941.1"/>
    <property type="molecule type" value="Genomic_DNA"/>
</dbReference>
<organism evidence="1 2">
    <name type="scientific">Pistacia atlantica</name>
    <dbReference type="NCBI Taxonomy" id="434234"/>
    <lineage>
        <taxon>Eukaryota</taxon>
        <taxon>Viridiplantae</taxon>
        <taxon>Streptophyta</taxon>
        <taxon>Embryophyta</taxon>
        <taxon>Tracheophyta</taxon>
        <taxon>Spermatophyta</taxon>
        <taxon>Magnoliopsida</taxon>
        <taxon>eudicotyledons</taxon>
        <taxon>Gunneridae</taxon>
        <taxon>Pentapetalae</taxon>
        <taxon>rosids</taxon>
        <taxon>malvids</taxon>
        <taxon>Sapindales</taxon>
        <taxon>Anacardiaceae</taxon>
        <taxon>Pistacia</taxon>
    </lineage>
</organism>
<proteinExistence type="predicted"/>
<sequence>MGLATRNLQAFLMMAALFQVSLGAVYMVGDSAGWMLPILGIVDYNKWTSNKTFHVGDIITTTAGSTPITLKTLGHWYFICGVAGHCQMGMKVDIKVTPFSPPPTASPAPAPASISGA</sequence>
<keyword evidence="2" id="KW-1185">Reference proteome</keyword>
<comment type="caution">
    <text evidence="1">The sequence shown here is derived from an EMBL/GenBank/DDBJ whole genome shotgun (WGS) entry which is preliminary data.</text>
</comment>
<name>A0ACC1CBB5_9ROSI</name>
<evidence type="ECO:0000313" key="2">
    <source>
        <dbReference type="Proteomes" id="UP001164250"/>
    </source>
</evidence>